<dbReference type="SMART" id="SM00129">
    <property type="entry name" value="KISc"/>
    <property type="match status" value="1"/>
</dbReference>
<feature type="compositionally biased region" description="Basic residues" evidence="9">
    <location>
        <begin position="554"/>
        <end position="566"/>
    </location>
</feature>
<evidence type="ECO:0000256" key="1">
    <source>
        <dbReference type="ARBA" id="ARBA00004245"/>
    </source>
</evidence>
<reference evidence="11 12" key="1">
    <citation type="submission" date="2024-02" db="EMBL/GenBank/DDBJ databases">
        <authorList>
            <person name="Daric V."/>
            <person name="Darras S."/>
        </authorList>
    </citation>
    <scope>NUCLEOTIDE SEQUENCE [LARGE SCALE GENOMIC DNA]</scope>
</reference>
<organism evidence="11 12">
    <name type="scientific">Clavelina lepadiformis</name>
    <name type="common">Light-bulb sea squirt</name>
    <name type="synonym">Ascidia lepadiformis</name>
    <dbReference type="NCBI Taxonomy" id="159417"/>
    <lineage>
        <taxon>Eukaryota</taxon>
        <taxon>Metazoa</taxon>
        <taxon>Chordata</taxon>
        <taxon>Tunicata</taxon>
        <taxon>Ascidiacea</taxon>
        <taxon>Aplousobranchia</taxon>
        <taxon>Clavelinidae</taxon>
        <taxon>Clavelina</taxon>
    </lineage>
</organism>
<feature type="region of interest" description="Disordered" evidence="9">
    <location>
        <begin position="427"/>
        <end position="657"/>
    </location>
</feature>
<comment type="similarity">
    <text evidence="7">Belongs to the TRAFAC class myosin-kinesin ATPase superfamily. Kinesin family.</text>
</comment>
<feature type="compositionally biased region" description="Basic residues" evidence="9">
    <location>
        <begin position="1"/>
        <end position="15"/>
    </location>
</feature>
<feature type="compositionally biased region" description="Polar residues" evidence="9">
    <location>
        <begin position="511"/>
        <end position="522"/>
    </location>
</feature>
<evidence type="ECO:0000256" key="7">
    <source>
        <dbReference type="PROSITE-ProRule" id="PRU00283"/>
    </source>
</evidence>
<dbReference type="PROSITE" id="PS50067">
    <property type="entry name" value="KINESIN_MOTOR_2"/>
    <property type="match status" value="1"/>
</dbReference>
<evidence type="ECO:0000256" key="8">
    <source>
        <dbReference type="SAM" id="Coils"/>
    </source>
</evidence>
<comment type="subcellular location">
    <subcellularLocation>
        <location evidence="1">Cytoplasm</location>
        <location evidence="1">Cytoskeleton</location>
    </subcellularLocation>
</comment>
<evidence type="ECO:0000313" key="12">
    <source>
        <dbReference type="Proteomes" id="UP001642483"/>
    </source>
</evidence>
<comment type="caution">
    <text evidence="11">The sequence shown here is derived from an EMBL/GenBank/DDBJ whole genome shotgun (WGS) entry which is preliminary data.</text>
</comment>
<evidence type="ECO:0000256" key="2">
    <source>
        <dbReference type="ARBA" id="ARBA00022490"/>
    </source>
</evidence>
<dbReference type="Pfam" id="PF00225">
    <property type="entry name" value="Kinesin"/>
    <property type="match status" value="1"/>
</dbReference>
<evidence type="ECO:0000256" key="5">
    <source>
        <dbReference type="ARBA" id="ARBA00023054"/>
    </source>
</evidence>
<evidence type="ECO:0000256" key="4">
    <source>
        <dbReference type="ARBA" id="ARBA00022840"/>
    </source>
</evidence>
<dbReference type="EMBL" id="CAWYQH010000130">
    <property type="protein sequence ID" value="CAK8693258.1"/>
    <property type="molecule type" value="Genomic_DNA"/>
</dbReference>
<feature type="compositionally biased region" description="Basic and acidic residues" evidence="9">
    <location>
        <begin position="16"/>
        <end position="25"/>
    </location>
</feature>
<dbReference type="SUPFAM" id="SSF52540">
    <property type="entry name" value="P-loop containing nucleoside triphosphate hydrolases"/>
    <property type="match status" value="1"/>
</dbReference>
<feature type="region of interest" description="Disordered" evidence="9">
    <location>
        <begin position="1"/>
        <end position="69"/>
    </location>
</feature>
<protein>
    <recommendedName>
        <fullName evidence="10">Kinesin motor domain-containing protein</fullName>
    </recommendedName>
</protein>
<dbReference type="InterPro" id="IPR027640">
    <property type="entry name" value="Kinesin-like_fam"/>
</dbReference>
<feature type="compositionally biased region" description="Polar residues" evidence="9">
    <location>
        <begin position="635"/>
        <end position="644"/>
    </location>
</feature>
<keyword evidence="4 7" id="KW-0067">ATP-binding</keyword>
<dbReference type="Proteomes" id="UP001642483">
    <property type="component" value="Unassembled WGS sequence"/>
</dbReference>
<feature type="compositionally biased region" description="Low complexity" evidence="9">
    <location>
        <begin position="470"/>
        <end position="480"/>
    </location>
</feature>
<evidence type="ECO:0000256" key="6">
    <source>
        <dbReference type="ARBA" id="ARBA00023212"/>
    </source>
</evidence>
<feature type="coiled-coil region" evidence="8">
    <location>
        <begin position="822"/>
        <end position="956"/>
    </location>
</feature>
<feature type="domain" description="Kinesin motor" evidence="10">
    <location>
        <begin position="76"/>
        <end position="410"/>
    </location>
</feature>
<evidence type="ECO:0000256" key="3">
    <source>
        <dbReference type="ARBA" id="ARBA00022741"/>
    </source>
</evidence>
<feature type="binding site" evidence="7">
    <location>
        <begin position="167"/>
        <end position="174"/>
    </location>
    <ligand>
        <name>ATP</name>
        <dbReference type="ChEBI" id="CHEBI:30616"/>
    </ligand>
</feature>
<dbReference type="InterPro" id="IPR027417">
    <property type="entry name" value="P-loop_NTPase"/>
</dbReference>
<keyword evidence="7" id="KW-0505">Motor protein</keyword>
<dbReference type="InterPro" id="IPR036961">
    <property type="entry name" value="Kinesin_motor_dom_sf"/>
</dbReference>
<name>A0ABP0GQH7_CLALP</name>
<evidence type="ECO:0000259" key="10">
    <source>
        <dbReference type="PROSITE" id="PS50067"/>
    </source>
</evidence>
<dbReference type="Gene3D" id="3.40.850.10">
    <property type="entry name" value="Kinesin motor domain"/>
    <property type="match status" value="1"/>
</dbReference>
<feature type="compositionally biased region" description="Low complexity" evidence="9">
    <location>
        <begin position="32"/>
        <end position="52"/>
    </location>
</feature>
<sequence>MIRRIVGKSKSSKKPPRAETKKDDVTITSPKSIPSSRTTSFSSPEPSTTSSLSHDDLRDEVTSPSSVVDVREERASFKVQVRIKPLDEQNEGRTSNRLRCVSVKSKQQLTLSTRPSLKKENNGNKHSFKFDHVLDENSTQKDAYDVTTGPLVENTLKGYHSCLIAYGSPGTGKSHSLYGKASSGKYKGMIIRAAEALINAVDKTSANQKTDISMSFVQLYNEKFYDILDPSATDNIKFRDSGDIHLLEGVTDLKVENSEDVTKQLRRNPNRLRDGGRSHTVFTLHFRKEEELTGDDEAKVKTFRTTHGRLDFVDLIGVSRPTKHSTHDSTGNNATAKANKSLQVFGNVVWALTGKETQYPPYRDSRLTRYLREAMGGNCVTSLLVTASSCPNSAHETLSCLMFAKRAMGVRNYPAPYLSLENVEEGPTQNDVISNDEVGEQPNIKQAKSDEIKHTSITSPKPNTPKKEATTPATSTQSPPIQKKRSHHSKVLPPINSRDANGESPELIPNEVSQASTGVNTKDAQKNSRSRTFHRKQTSKDLSGDEPADEKRKSEKSKKLKRKSKTKTPEEVPPQYWQINGGDGSGTPSQGVVLPQITTPDQIRQESNHLDGSDAKSRRRSLSKKNSPLADAANFPSSWDRNPTSSSSNKEESLEERKTRCVIDSILHKSNSRSSDRKEAFAMLPPSTSELPMTKSQVEIGIESTNPPGLLPSSQVDYPCCVRCQEREEKIKRNYDRMILFSKKDRDVKQSRIEELELRIQKAQTVPLPELQRIAEEQVKDKQAMTRLKDSIEKYKKQLSTMVSATELSHLKELRRKDQTIIAEKEREVDTLRKNLDDQIKGASKLLSKKSEQNDALKSELEALKEELSEKMEESRREVDRMQTKLKDVESEKEKVSTKYDALLKESSVKLACALAQVSQLKESNVDVIREHDKAKEQLNREISILTKQLSDALSSKSRPKTGESKRKLSFPIKCDSSTNTENVKSRLNGLAYSVHCLRCAAQTVLERDESGECPSLKDTELRILLLQDTKNRELLLQLKRERNLLRDVMKIMYCRQWFTEEGNPHVKRTLKRVGIDTRELVVVKKP</sequence>
<keyword evidence="12" id="KW-1185">Reference proteome</keyword>
<feature type="compositionally biased region" description="Polar residues" evidence="9">
    <location>
        <begin position="586"/>
        <end position="602"/>
    </location>
</feature>
<feature type="compositionally biased region" description="Basic residues" evidence="9">
    <location>
        <begin position="528"/>
        <end position="537"/>
    </location>
</feature>
<accession>A0ABP0GQH7</accession>
<dbReference type="InterPro" id="IPR001752">
    <property type="entry name" value="Kinesin_motor_dom"/>
</dbReference>
<feature type="compositionally biased region" description="Basic and acidic residues" evidence="9">
    <location>
        <begin position="538"/>
        <end position="553"/>
    </location>
</feature>
<dbReference type="PANTHER" id="PTHR47969">
    <property type="entry name" value="CHROMOSOME-ASSOCIATED KINESIN KIF4A-RELATED"/>
    <property type="match status" value="1"/>
</dbReference>
<keyword evidence="5 8" id="KW-0175">Coiled coil</keyword>
<gene>
    <name evidence="11" type="ORF">CVLEPA_LOCUS26559</name>
</gene>
<keyword evidence="3 7" id="KW-0547">Nucleotide-binding</keyword>
<dbReference type="PANTHER" id="PTHR47969:SF15">
    <property type="entry name" value="CHROMOSOME-ASSOCIATED KINESIN KIF4A-RELATED"/>
    <property type="match status" value="1"/>
</dbReference>
<evidence type="ECO:0000256" key="9">
    <source>
        <dbReference type="SAM" id="MobiDB-lite"/>
    </source>
</evidence>
<feature type="compositionally biased region" description="Basic and acidic residues" evidence="9">
    <location>
        <begin position="603"/>
        <end position="616"/>
    </location>
</feature>
<evidence type="ECO:0000313" key="11">
    <source>
        <dbReference type="EMBL" id="CAK8693258.1"/>
    </source>
</evidence>
<dbReference type="PRINTS" id="PR00380">
    <property type="entry name" value="KINESINHEAVY"/>
</dbReference>
<keyword evidence="6" id="KW-0206">Cytoskeleton</keyword>
<keyword evidence="2" id="KW-0963">Cytoplasm</keyword>
<proteinExistence type="inferred from homology"/>